<dbReference type="GO" id="GO:0010038">
    <property type="term" value="P:response to metal ion"/>
    <property type="evidence" value="ECO:0007669"/>
    <property type="project" value="UniProtKB-ARBA"/>
</dbReference>
<evidence type="ECO:0000256" key="2">
    <source>
        <dbReference type="ARBA" id="ARBA00009444"/>
    </source>
</evidence>
<proteinExistence type="inferred from homology"/>
<dbReference type="InterPro" id="IPR028144">
    <property type="entry name" value="CYSTM_dom"/>
</dbReference>
<organism evidence="10 11">
    <name type="scientific">Gossypium raimondii</name>
    <name type="common">Peruvian cotton</name>
    <name type="synonym">Gossypium klotzschianum subsp. raimondii</name>
    <dbReference type="NCBI Taxonomy" id="29730"/>
    <lineage>
        <taxon>Eukaryota</taxon>
        <taxon>Viridiplantae</taxon>
        <taxon>Streptophyta</taxon>
        <taxon>Embryophyta</taxon>
        <taxon>Tracheophyta</taxon>
        <taxon>Spermatophyta</taxon>
        <taxon>Magnoliopsida</taxon>
        <taxon>eudicotyledons</taxon>
        <taxon>Gunneridae</taxon>
        <taxon>Pentapetalae</taxon>
        <taxon>rosids</taxon>
        <taxon>malvids</taxon>
        <taxon>Malvales</taxon>
        <taxon>Malvaceae</taxon>
        <taxon>Malvoideae</taxon>
        <taxon>Gossypium</taxon>
    </lineage>
</organism>
<gene>
    <name evidence="10" type="ORF">B456_009G022500</name>
</gene>
<keyword evidence="7 8" id="KW-0472">Membrane</keyword>
<dbReference type="GO" id="GO:0005886">
    <property type="term" value="C:plasma membrane"/>
    <property type="evidence" value="ECO:0007669"/>
    <property type="project" value="UniProtKB-SubCell"/>
</dbReference>
<evidence type="ECO:0000259" key="9">
    <source>
        <dbReference type="Pfam" id="PF12734"/>
    </source>
</evidence>
<protein>
    <recommendedName>
        <fullName evidence="9">Cysteine-rich transmembrane domain-containing protein</fullName>
    </recommendedName>
</protein>
<feature type="domain" description="Cysteine-rich transmembrane" evidence="9">
    <location>
        <begin position="53"/>
        <end position="78"/>
    </location>
</feature>
<keyword evidence="6" id="KW-0346">Stress response</keyword>
<dbReference type="GO" id="GO:0046872">
    <property type="term" value="F:metal ion binding"/>
    <property type="evidence" value="ECO:0007669"/>
    <property type="project" value="UniProtKB-KW"/>
</dbReference>
<dbReference type="InterPro" id="IPR051671">
    <property type="entry name" value="CYSTM1_HM_Tolerance"/>
</dbReference>
<feature type="transmembrane region" description="Helical" evidence="8">
    <location>
        <begin position="18"/>
        <end position="39"/>
    </location>
</feature>
<comment type="subcellular location">
    <subcellularLocation>
        <location evidence="1">Cell membrane</location>
        <topology evidence="1">Single-pass membrane protein</topology>
    </subcellularLocation>
</comment>
<evidence type="ECO:0000313" key="10">
    <source>
        <dbReference type="EMBL" id="KJB54143.1"/>
    </source>
</evidence>
<dbReference type="PANTHER" id="PTHR35470">
    <property type="entry name" value="CADMIUM TOLERANT 3"/>
    <property type="match status" value="1"/>
</dbReference>
<sequence length="93" mass="10978">YESPINKPTHQLLSSTHYYFLFAAFHFTPSAFLSFAFSDEKKSNKMSLWQHIRSRHEEKGVIYAVLFTCCCCFCCYETLEFILENGIRFVPFL</sequence>
<dbReference type="PANTHER" id="PTHR35470:SF6">
    <property type="entry name" value="PROTEIN CYSTEINE-RICH TRANSMEMBRANE MODULE 2"/>
    <property type="match status" value="1"/>
</dbReference>
<evidence type="ECO:0000256" key="8">
    <source>
        <dbReference type="SAM" id="Phobius"/>
    </source>
</evidence>
<keyword evidence="11" id="KW-1185">Reference proteome</keyword>
<feature type="non-terminal residue" evidence="10">
    <location>
        <position position="1"/>
    </location>
</feature>
<feature type="transmembrane region" description="Helical" evidence="8">
    <location>
        <begin position="60"/>
        <end position="83"/>
    </location>
</feature>
<evidence type="ECO:0000256" key="4">
    <source>
        <dbReference type="ARBA" id="ARBA00022723"/>
    </source>
</evidence>
<reference evidence="10 11" key="1">
    <citation type="journal article" date="2012" name="Nature">
        <title>Repeated polyploidization of Gossypium genomes and the evolution of spinnable cotton fibres.</title>
        <authorList>
            <person name="Paterson A.H."/>
            <person name="Wendel J.F."/>
            <person name="Gundlach H."/>
            <person name="Guo H."/>
            <person name="Jenkins J."/>
            <person name="Jin D."/>
            <person name="Llewellyn D."/>
            <person name="Showmaker K.C."/>
            <person name="Shu S."/>
            <person name="Udall J."/>
            <person name="Yoo M.J."/>
            <person name="Byers R."/>
            <person name="Chen W."/>
            <person name="Doron-Faigenboim A."/>
            <person name="Duke M.V."/>
            <person name="Gong L."/>
            <person name="Grimwood J."/>
            <person name="Grover C."/>
            <person name="Grupp K."/>
            <person name="Hu G."/>
            <person name="Lee T.H."/>
            <person name="Li J."/>
            <person name="Lin L."/>
            <person name="Liu T."/>
            <person name="Marler B.S."/>
            <person name="Page J.T."/>
            <person name="Roberts A.W."/>
            <person name="Romanel E."/>
            <person name="Sanders W.S."/>
            <person name="Szadkowski E."/>
            <person name="Tan X."/>
            <person name="Tang H."/>
            <person name="Xu C."/>
            <person name="Wang J."/>
            <person name="Wang Z."/>
            <person name="Zhang D."/>
            <person name="Zhang L."/>
            <person name="Ashrafi H."/>
            <person name="Bedon F."/>
            <person name="Bowers J.E."/>
            <person name="Brubaker C.L."/>
            <person name="Chee P.W."/>
            <person name="Das S."/>
            <person name="Gingle A.R."/>
            <person name="Haigler C.H."/>
            <person name="Harker D."/>
            <person name="Hoffmann L.V."/>
            <person name="Hovav R."/>
            <person name="Jones D.C."/>
            <person name="Lemke C."/>
            <person name="Mansoor S."/>
            <person name="ur Rahman M."/>
            <person name="Rainville L.N."/>
            <person name="Rambani A."/>
            <person name="Reddy U.K."/>
            <person name="Rong J.K."/>
            <person name="Saranga Y."/>
            <person name="Scheffler B.E."/>
            <person name="Scheffler J.A."/>
            <person name="Stelly D.M."/>
            <person name="Triplett B.A."/>
            <person name="Van Deynze A."/>
            <person name="Vaslin M.F."/>
            <person name="Waghmare V.N."/>
            <person name="Walford S.A."/>
            <person name="Wright R.J."/>
            <person name="Zaki E.A."/>
            <person name="Zhang T."/>
            <person name="Dennis E.S."/>
            <person name="Mayer K.F."/>
            <person name="Peterson D.G."/>
            <person name="Rokhsar D.S."/>
            <person name="Wang X."/>
            <person name="Schmutz J."/>
        </authorList>
    </citation>
    <scope>NUCLEOTIDE SEQUENCE [LARGE SCALE GENOMIC DNA]</scope>
</reference>
<evidence type="ECO:0000256" key="5">
    <source>
        <dbReference type="ARBA" id="ARBA00022989"/>
    </source>
</evidence>
<evidence type="ECO:0000256" key="1">
    <source>
        <dbReference type="ARBA" id="ARBA00004162"/>
    </source>
</evidence>
<dbReference type="Gramene" id="KJB54143">
    <property type="protein sequence ID" value="KJB54143"/>
    <property type="gene ID" value="B456_009G022500"/>
</dbReference>
<keyword evidence="4" id="KW-0479">Metal-binding</keyword>
<evidence type="ECO:0000256" key="6">
    <source>
        <dbReference type="ARBA" id="ARBA00023016"/>
    </source>
</evidence>
<keyword evidence="5 8" id="KW-1133">Transmembrane helix</keyword>
<name>A0A0D2RSK0_GOSRA</name>
<dbReference type="Pfam" id="PF12734">
    <property type="entry name" value="CYSTM"/>
    <property type="match status" value="1"/>
</dbReference>
<keyword evidence="3 8" id="KW-0812">Transmembrane</keyword>
<comment type="similarity">
    <text evidence="2">Belongs to the CYSTM1 family.</text>
</comment>
<evidence type="ECO:0000256" key="3">
    <source>
        <dbReference type="ARBA" id="ARBA00022692"/>
    </source>
</evidence>
<evidence type="ECO:0000256" key="7">
    <source>
        <dbReference type="ARBA" id="ARBA00023136"/>
    </source>
</evidence>
<accession>A0A0D2RSK0</accession>
<dbReference type="AlphaFoldDB" id="A0A0D2RSK0"/>
<dbReference type="EMBL" id="CM001748">
    <property type="protein sequence ID" value="KJB54143.1"/>
    <property type="molecule type" value="Genomic_DNA"/>
</dbReference>
<dbReference type="Proteomes" id="UP000032304">
    <property type="component" value="Chromosome 9"/>
</dbReference>
<evidence type="ECO:0000313" key="11">
    <source>
        <dbReference type="Proteomes" id="UP000032304"/>
    </source>
</evidence>